<dbReference type="AlphaFoldDB" id="A0A3R6Z8J9"/>
<dbReference type="PANTHER" id="PTHR13696">
    <property type="entry name" value="P-LOOP CONTAINING NUCLEOSIDE TRIPHOSPHATE HYDROLASE"/>
    <property type="match status" value="1"/>
</dbReference>
<organism evidence="2 3">
    <name type="scientific">Bombilactobacillus bombi</name>
    <dbReference type="NCBI Taxonomy" id="1303590"/>
    <lineage>
        <taxon>Bacteria</taxon>
        <taxon>Bacillati</taxon>
        <taxon>Bacillota</taxon>
        <taxon>Bacilli</taxon>
        <taxon>Lactobacillales</taxon>
        <taxon>Lactobacillaceae</taxon>
        <taxon>Bombilactobacillus</taxon>
    </lineage>
</organism>
<accession>A0A3R6Z8J9</accession>
<dbReference type="InterPro" id="IPR027417">
    <property type="entry name" value="P-loop_NTPase"/>
</dbReference>
<evidence type="ECO:0000313" key="2">
    <source>
        <dbReference type="EMBL" id="RHW45422.1"/>
    </source>
</evidence>
<comment type="caution">
    <text evidence="2">The sequence shown here is derived from an EMBL/GenBank/DDBJ whole genome shotgun (WGS) entry which is preliminary data.</text>
</comment>
<dbReference type="CDD" id="cd02042">
    <property type="entry name" value="ParAB_family"/>
    <property type="match status" value="1"/>
</dbReference>
<dbReference type="InterPro" id="IPR025669">
    <property type="entry name" value="AAA_dom"/>
</dbReference>
<dbReference type="EMBL" id="QOCS01000020">
    <property type="protein sequence ID" value="RHW45422.1"/>
    <property type="molecule type" value="Genomic_DNA"/>
</dbReference>
<sequence>MTATTFTVGNFKGGVGKTKITTMLAYDSAILRDKKTLVIDLDPQANATTILARTGNISEVNYTITDKIIDRHSNIYKEKLQALHSKFPNKTIDQIASLPKALEFITSQDQSQIPISKVIYNITNNLDLIGCDTSFKNFPDFIQIYSNDEQKQVRFINELIKPIKENYDYIFIDVPPTISAFSDNAMAASDYSIIAFQTQDESLTGVNKYIGYQNFMVDQYNINLQVIAIVACMVEPDDDLDQTIYKEAKEIYGDVVADTIITYQKRIKKYSRQGIHLNKYKNGNFDQWDFKAHNGFNEILNEIEARDKYLRSL</sequence>
<reference evidence="2 3" key="1">
    <citation type="submission" date="2018-07" db="EMBL/GenBank/DDBJ databases">
        <title>Genome sequences of six Lactobacillus spp. isolated from bumble bee guts.</title>
        <authorList>
            <person name="Motta E.V.S."/>
            <person name="Moran N.A."/>
        </authorList>
    </citation>
    <scope>NUCLEOTIDE SEQUENCE [LARGE SCALE GENOMIC DNA]</scope>
    <source>
        <strain evidence="2 3">LV-8.1</strain>
    </source>
</reference>
<evidence type="ECO:0000313" key="3">
    <source>
        <dbReference type="Proteomes" id="UP000284822"/>
    </source>
</evidence>
<dbReference type="PANTHER" id="PTHR13696:SF98">
    <property type="entry name" value="PLASMID PARTITION PROTEIN A"/>
    <property type="match status" value="1"/>
</dbReference>
<evidence type="ECO:0000259" key="1">
    <source>
        <dbReference type="Pfam" id="PF13614"/>
    </source>
</evidence>
<proteinExistence type="predicted"/>
<protein>
    <submittedName>
        <fullName evidence="2">ParA family protein</fullName>
    </submittedName>
</protein>
<dbReference type="RefSeq" id="WP_118911085.1">
    <property type="nucleotide sequence ID" value="NZ_QOCS01000020.1"/>
</dbReference>
<name>A0A3R6Z8J9_9LACO</name>
<feature type="domain" description="AAA" evidence="1">
    <location>
        <begin position="5"/>
        <end position="226"/>
    </location>
</feature>
<dbReference type="Proteomes" id="UP000284822">
    <property type="component" value="Unassembled WGS sequence"/>
</dbReference>
<dbReference type="Gene3D" id="3.40.50.300">
    <property type="entry name" value="P-loop containing nucleotide triphosphate hydrolases"/>
    <property type="match status" value="1"/>
</dbReference>
<dbReference type="Pfam" id="PF13614">
    <property type="entry name" value="AAA_31"/>
    <property type="match status" value="1"/>
</dbReference>
<gene>
    <name evidence="2" type="ORF">DS832_07820</name>
</gene>
<dbReference type="InterPro" id="IPR050678">
    <property type="entry name" value="DNA_Partitioning_ATPase"/>
</dbReference>
<dbReference type="SUPFAM" id="SSF52540">
    <property type="entry name" value="P-loop containing nucleoside triphosphate hydrolases"/>
    <property type="match status" value="1"/>
</dbReference>